<proteinExistence type="predicted"/>
<dbReference type="InterPro" id="IPR011447">
    <property type="entry name" value="DUF1552"/>
</dbReference>
<dbReference type="Proteomes" id="UP000318288">
    <property type="component" value="Unassembled WGS sequence"/>
</dbReference>
<sequence length="427" mass="47760">MIHRHTANRRTFLRASGVGLALPLLDAFLPRRAWAAPVAIPQRMVCICTSLGLHAPFLFPDQAGSDYELTPYLKLLEEHRKDFTLFSGLSHPDQSGADGHSSGMTWLTAARHPGLAGFRNSISIDQWIADRIGLETRFPSLQLSTDGSSQSYTRSGIMIPGEQSPSKMFAKLFLDGSAEERETQVQRLREGRSIMDTVREEAKQFGRRVGKDDREKLAEYFHSVREMEQRLNAAEAWIHKPKPHVDAQSPQDVTDRNDLIGQMELLFELIPLALQTDSTRLITVMIQGRNDVPPVPGVSIDHHNLSHHGQDEDKIRQLRLVEEAQFRSLEKLLADMKRKTEDGQRLLDNTSLVFGSNLGNANAHDTTNLPILLAGGRFRHGQHLKLDRTNNAPFSNLFVQVAQQMNQPIESFGSSTATSIDGLAIRA</sequence>
<dbReference type="EMBL" id="SJPW01000004">
    <property type="protein sequence ID" value="TWU54365.1"/>
    <property type="molecule type" value="Genomic_DNA"/>
</dbReference>
<dbReference type="RefSeq" id="WP_146458597.1">
    <property type="nucleotide sequence ID" value="NZ_SJPW01000004.1"/>
</dbReference>
<evidence type="ECO:0008006" key="3">
    <source>
        <dbReference type="Google" id="ProtNLM"/>
    </source>
</evidence>
<dbReference type="AlphaFoldDB" id="A0A5C6EZY2"/>
<dbReference type="Pfam" id="PF07586">
    <property type="entry name" value="HXXSHH"/>
    <property type="match status" value="1"/>
</dbReference>
<keyword evidence="2" id="KW-1185">Reference proteome</keyword>
<protein>
    <recommendedName>
        <fullName evidence="3">DUF1552 domain-containing protein</fullName>
    </recommendedName>
</protein>
<organism evidence="1 2">
    <name type="scientific">Rubripirellula tenax</name>
    <dbReference type="NCBI Taxonomy" id="2528015"/>
    <lineage>
        <taxon>Bacteria</taxon>
        <taxon>Pseudomonadati</taxon>
        <taxon>Planctomycetota</taxon>
        <taxon>Planctomycetia</taxon>
        <taxon>Pirellulales</taxon>
        <taxon>Pirellulaceae</taxon>
        <taxon>Rubripirellula</taxon>
    </lineage>
</organism>
<accession>A0A5C6EZY2</accession>
<evidence type="ECO:0000313" key="1">
    <source>
        <dbReference type="EMBL" id="TWU54365.1"/>
    </source>
</evidence>
<name>A0A5C6EZY2_9BACT</name>
<reference evidence="1 2" key="1">
    <citation type="submission" date="2019-02" db="EMBL/GenBank/DDBJ databases">
        <title>Deep-cultivation of Planctomycetes and their phenomic and genomic characterization uncovers novel biology.</title>
        <authorList>
            <person name="Wiegand S."/>
            <person name="Jogler M."/>
            <person name="Boedeker C."/>
            <person name="Pinto D."/>
            <person name="Vollmers J."/>
            <person name="Rivas-Marin E."/>
            <person name="Kohn T."/>
            <person name="Peeters S.H."/>
            <person name="Heuer A."/>
            <person name="Rast P."/>
            <person name="Oberbeckmann S."/>
            <person name="Bunk B."/>
            <person name="Jeske O."/>
            <person name="Meyerdierks A."/>
            <person name="Storesund J.E."/>
            <person name="Kallscheuer N."/>
            <person name="Luecker S."/>
            <person name="Lage O.M."/>
            <person name="Pohl T."/>
            <person name="Merkel B.J."/>
            <person name="Hornburger P."/>
            <person name="Mueller R.-W."/>
            <person name="Bruemmer F."/>
            <person name="Labrenz M."/>
            <person name="Spormann A.M."/>
            <person name="Op Den Camp H."/>
            <person name="Overmann J."/>
            <person name="Amann R."/>
            <person name="Jetten M.S.M."/>
            <person name="Mascher T."/>
            <person name="Medema M.H."/>
            <person name="Devos D.P."/>
            <person name="Kaster A.-K."/>
            <person name="Ovreas L."/>
            <person name="Rohde M."/>
            <person name="Galperin M.Y."/>
            <person name="Jogler C."/>
        </authorList>
    </citation>
    <scope>NUCLEOTIDE SEQUENCE [LARGE SCALE GENOMIC DNA]</scope>
    <source>
        <strain evidence="1 2">Poly51</strain>
    </source>
</reference>
<comment type="caution">
    <text evidence="1">The sequence shown here is derived from an EMBL/GenBank/DDBJ whole genome shotgun (WGS) entry which is preliminary data.</text>
</comment>
<dbReference type="InterPro" id="IPR006311">
    <property type="entry name" value="TAT_signal"/>
</dbReference>
<gene>
    <name evidence="1" type="ORF">Poly51_30820</name>
</gene>
<dbReference type="PROSITE" id="PS51318">
    <property type="entry name" value="TAT"/>
    <property type="match status" value="1"/>
</dbReference>
<dbReference type="OrthoDB" id="9146593at2"/>
<evidence type="ECO:0000313" key="2">
    <source>
        <dbReference type="Proteomes" id="UP000318288"/>
    </source>
</evidence>